<evidence type="ECO:0000313" key="4">
    <source>
        <dbReference type="Proteomes" id="UP001385892"/>
    </source>
</evidence>
<gene>
    <name evidence="3" type="ORF">WKW82_36365</name>
</gene>
<protein>
    <submittedName>
        <fullName evidence="3">Response regulator</fullName>
    </submittedName>
</protein>
<dbReference type="Pfam" id="PF00072">
    <property type="entry name" value="Response_reg"/>
    <property type="match status" value="1"/>
</dbReference>
<proteinExistence type="predicted"/>
<dbReference type="EMBL" id="JBBKZT010000032">
    <property type="protein sequence ID" value="MEJ8852153.1"/>
    <property type="molecule type" value="Genomic_DNA"/>
</dbReference>
<sequence>MTGPAIPELRTVAILDDDAQLTASIARMLRRFHLRAVTFTDPAALAEHDGEEAFDAFVLDWLLVNTTPLELIESIRGRARNADVPIFLLTGNLAVGGIPSDPELLAAIDHHHLRYFAKPYSPIKLAQDLQHSLTGGST</sequence>
<organism evidence="3 4">
    <name type="scientific">Variovorax rhizosphaerae</name>
    <dbReference type="NCBI Taxonomy" id="1836200"/>
    <lineage>
        <taxon>Bacteria</taxon>
        <taxon>Pseudomonadati</taxon>
        <taxon>Pseudomonadota</taxon>
        <taxon>Betaproteobacteria</taxon>
        <taxon>Burkholderiales</taxon>
        <taxon>Comamonadaceae</taxon>
        <taxon>Variovorax</taxon>
    </lineage>
</organism>
<accession>A0ABU8WX91</accession>
<evidence type="ECO:0000313" key="3">
    <source>
        <dbReference type="EMBL" id="MEJ8852153.1"/>
    </source>
</evidence>
<evidence type="ECO:0000256" key="1">
    <source>
        <dbReference type="PROSITE-ProRule" id="PRU00169"/>
    </source>
</evidence>
<dbReference type="PROSITE" id="PS50110">
    <property type="entry name" value="RESPONSE_REGULATORY"/>
    <property type="match status" value="1"/>
</dbReference>
<dbReference type="RefSeq" id="WP_340348046.1">
    <property type="nucleotide sequence ID" value="NZ_JBBKZT010000032.1"/>
</dbReference>
<dbReference type="SUPFAM" id="SSF52172">
    <property type="entry name" value="CheY-like"/>
    <property type="match status" value="1"/>
</dbReference>
<keyword evidence="1" id="KW-0597">Phosphoprotein</keyword>
<dbReference type="InterPro" id="IPR001789">
    <property type="entry name" value="Sig_transdc_resp-reg_receiver"/>
</dbReference>
<dbReference type="InterPro" id="IPR011006">
    <property type="entry name" value="CheY-like_superfamily"/>
</dbReference>
<dbReference type="Gene3D" id="3.40.50.2300">
    <property type="match status" value="1"/>
</dbReference>
<dbReference type="Proteomes" id="UP001385892">
    <property type="component" value="Unassembled WGS sequence"/>
</dbReference>
<name>A0ABU8WX91_9BURK</name>
<comment type="caution">
    <text evidence="3">The sequence shown here is derived from an EMBL/GenBank/DDBJ whole genome shotgun (WGS) entry which is preliminary data.</text>
</comment>
<feature type="domain" description="Response regulatory" evidence="2">
    <location>
        <begin position="11"/>
        <end position="133"/>
    </location>
</feature>
<dbReference type="CDD" id="cd00156">
    <property type="entry name" value="REC"/>
    <property type="match status" value="1"/>
</dbReference>
<reference evidence="3 4" key="1">
    <citation type="submission" date="2024-03" db="EMBL/GenBank/DDBJ databases">
        <title>Novel species of the genus Variovorax.</title>
        <authorList>
            <person name="Liu Q."/>
            <person name="Xin Y.-H."/>
        </authorList>
    </citation>
    <scope>NUCLEOTIDE SEQUENCE [LARGE SCALE GENOMIC DNA]</scope>
    <source>
        <strain evidence="3 4">KACC 18900</strain>
    </source>
</reference>
<feature type="modified residue" description="4-aspartylphosphate" evidence="1">
    <location>
        <position position="60"/>
    </location>
</feature>
<evidence type="ECO:0000259" key="2">
    <source>
        <dbReference type="PROSITE" id="PS50110"/>
    </source>
</evidence>
<keyword evidence="4" id="KW-1185">Reference proteome</keyword>
<dbReference type="SMART" id="SM00448">
    <property type="entry name" value="REC"/>
    <property type="match status" value="1"/>
</dbReference>